<dbReference type="InterPro" id="IPR039718">
    <property type="entry name" value="Rrm1"/>
</dbReference>
<dbReference type="GO" id="GO:0005524">
    <property type="term" value="F:ATP binding"/>
    <property type="evidence" value="ECO:0007669"/>
    <property type="project" value="InterPro"/>
</dbReference>
<evidence type="ECO:0000259" key="6">
    <source>
        <dbReference type="Pfam" id="PF00317"/>
    </source>
</evidence>
<evidence type="ECO:0000313" key="8">
    <source>
        <dbReference type="EMBL" id="KAK3761537.1"/>
    </source>
</evidence>
<accession>A0AAE1D8V0</accession>
<evidence type="ECO:0000256" key="1">
    <source>
        <dbReference type="ARBA" id="ARBA00010406"/>
    </source>
</evidence>
<dbReference type="Proteomes" id="UP001283361">
    <property type="component" value="Unassembled WGS sequence"/>
</dbReference>
<dbReference type="InterPro" id="IPR013509">
    <property type="entry name" value="RNR_lsu_N"/>
</dbReference>
<evidence type="ECO:0000256" key="2">
    <source>
        <dbReference type="ARBA" id="ARBA00012274"/>
    </source>
</evidence>
<evidence type="ECO:0000313" key="9">
    <source>
        <dbReference type="Proteomes" id="UP001283361"/>
    </source>
</evidence>
<name>A0AAE1D8V0_9GAST</name>
<feature type="domain" description="Ribonucleotide reductase large subunit C-terminal" evidence="7">
    <location>
        <begin position="330"/>
        <end position="826"/>
    </location>
</feature>
<dbReference type="InterPro" id="IPR000788">
    <property type="entry name" value="RNR_lg_C"/>
</dbReference>
<dbReference type="Pfam" id="PF00317">
    <property type="entry name" value="Ribonuc_red_lgN"/>
    <property type="match status" value="1"/>
</dbReference>
<dbReference type="GO" id="GO:0009263">
    <property type="term" value="P:deoxyribonucleotide biosynthetic process"/>
    <property type="evidence" value="ECO:0007669"/>
    <property type="project" value="UniProtKB-KW"/>
</dbReference>
<evidence type="ECO:0000259" key="7">
    <source>
        <dbReference type="Pfam" id="PF02867"/>
    </source>
</evidence>
<dbReference type="PANTHER" id="PTHR11573:SF6">
    <property type="entry name" value="RIBONUCLEOSIDE-DIPHOSPHATE REDUCTASE LARGE SUBUNIT"/>
    <property type="match status" value="1"/>
</dbReference>
<feature type="region of interest" description="Disordered" evidence="5">
    <location>
        <begin position="1"/>
        <end position="20"/>
    </location>
</feature>
<dbReference type="Gene3D" id="3.20.70.20">
    <property type="match status" value="1"/>
</dbReference>
<evidence type="ECO:0000256" key="3">
    <source>
        <dbReference type="ARBA" id="ARBA00023002"/>
    </source>
</evidence>
<dbReference type="GO" id="GO:0004748">
    <property type="term" value="F:ribonucleoside-diphosphate reductase activity, thioredoxin disulfide as acceptor"/>
    <property type="evidence" value="ECO:0007669"/>
    <property type="project" value="UniProtKB-EC"/>
</dbReference>
<dbReference type="EMBL" id="JAWDGP010004873">
    <property type="protein sequence ID" value="KAK3761537.1"/>
    <property type="molecule type" value="Genomic_DNA"/>
</dbReference>
<keyword evidence="3 4" id="KW-0560">Oxidoreductase</keyword>
<evidence type="ECO:0000256" key="5">
    <source>
        <dbReference type="SAM" id="MobiDB-lite"/>
    </source>
</evidence>
<dbReference type="SUPFAM" id="SSF51998">
    <property type="entry name" value="PFL-like glycyl radical enzymes"/>
    <property type="match status" value="1"/>
</dbReference>
<dbReference type="InterPro" id="IPR008926">
    <property type="entry name" value="RNR_R1-su_N"/>
</dbReference>
<comment type="catalytic activity">
    <reaction evidence="4">
        <text>a 2'-deoxyribonucleoside 5'-diphosphate + [thioredoxin]-disulfide + H2O = a ribonucleoside 5'-diphosphate + [thioredoxin]-dithiol</text>
        <dbReference type="Rhea" id="RHEA:23252"/>
        <dbReference type="Rhea" id="RHEA-COMP:10698"/>
        <dbReference type="Rhea" id="RHEA-COMP:10700"/>
        <dbReference type="ChEBI" id="CHEBI:15377"/>
        <dbReference type="ChEBI" id="CHEBI:29950"/>
        <dbReference type="ChEBI" id="CHEBI:50058"/>
        <dbReference type="ChEBI" id="CHEBI:57930"/>
        <dbReference type="ChEBI" id="CHEBI:73316"/>
        <dbReference type="EC" id="1.17.4.1"/>
    </reaction>
</comment>
<dbReference type="PANTHER" id="PTHR11573">
    <property type="entry name" value="RIBONUCLEOSIDE-DIPHOSPHATE REDUCTASE LARGE CHAIN"/>
    <property type="match status" value="1"/>
</dbReference>
<dbReference type="GO" id="GO:0005971">
    <property type="term" value="C:ribonucleoside-diphosphate reductase complex"/>
    <property type="evidence" value="ECO:0007669"/>
    <property type="project" value="TreeGrafter"/>
</dbReference>
<dbReference type="PRINTS" id="PR01183">
    <property type="entry name" value="RIBORDTASEM1"/>
</dbReference>
<organism evidence="8 9">
    <name type="scientific">Elysia crispata</name>
    <name type="common">lettuce slug</name>
    <dbReference type="NCBI Taxonomy" id="231223"/>
    <lineage>
        <taxon>Eukaryota</taxon>
        <taxon>Metazoa</taxon>
        <taxon>Spiralia</taxon>
        <taxon>Lophotrochozoa</taxon>
        <taxon>Mollusca</taxon>
        <taxon>Gastropoda</taxon>
        <taxon>Heterobranchia</taxon>
        <taxon>Euthyneura</taxon>
        <taxon>Panpulmonata</taxon>
        <taxon>Sacoglossa</taxon>
        <taxon>Placobranchoidea</taxon>
        <taxon>Plakobranchidae</taxon>
        <taxon>Elysia</taxon>
    </lineage>
</organism>
<gene>
    <name evidence="8" type="ORF">RRG08_010261</name>
</gene>
<comment type="similarity">
    <text evidence="1 4">Belongs to the ribonucleoside diphosphate reductase large chain family.</text>
</comment>
<dbReference type="SUPFAM" id="SSF48168">
    <property type="entry name" value="R1 subunit of ribonucleotide reductase, N-terminal domain"/>
    <property type="match status" value="1"/>
</dbReference>
<dbReference type="EC" id="1.17.4.1" evidence="2 4"/>
<sequence>MMSARLFVRDPSSLDSHHSDESDTVLHVMSLCGGDYVYQLPPLLNVERTIIDKCATTTANLAPQYRDDRMRSWFFGRLAAEIADQAVIHPDYGKLAARVEMSQIYLKTPGSFWASMKHLRDNGTLSDVVWSACCEHKNEIATFLQSHLDADYANFTYRGTLSLQWVYLARDAVTGQLLERPAYMFMRIALALWPKRLDQAFTTFQLLHSGTVTLSKTAMMNLGMVLERGRNQIKMTSETPPILMDRYVRNVRSKNVGERYKDMHHVGEIANAAAHFGYSLEGSGMASSFAKVVTNAWIDTENHTSNEALCINRDVWDSDLVDVLTNCPERCNVVIWLPSVFLERLKEALLDGSKEVLWSFFNGECAKKLRGISGEQFDLTYSLYEKSRRFTHRQPIKDVLTQLFTASANVPRFVFKDVVCSRNPQNRHAAPIGTTTYGGDTFVYSGDSVDAVSATCSVNVSDFHVLTTDDEIVYDFQGLMTAVQNAVSIMNRLHALTKYVSDACRESSENATAIGIGVRDMQGLLIKCKLPYCSAKAVKLMESIMETVYFSALTESFWCAMRESRSFLHFKNSMYTQCIPQPWLSGYKIPLTCACGWRDESANAANNDAETPMREQKDECPPSPTCDHTGACACVEDVTAGGVRRGMRMHCALCSKVMHVPKHNWEALARDISTSQALFNSVVISIGDTEDETRLFGGSPGIDPLHSNLVAPKGDMYGMHKVEAYNGCVLAVHPKLIEELNDRGMWTQKMRDFITSCVDGRLQNIDAVPTDLKELFKTIWEIHPSERMRINARLSKYVDQGMYSTLCLTDATVKDMAWILVDAYDKYHLKQVQTFHRRRTEL</sequence>
<keyword evidence="9" id="KW-1185">Reference proteome</keyword>
<dbReference type="AlphaFoldDB" id="A0AAE1D8V0"/>
<keyword evidence="4" id="KW-0215">Deoxyribonucleotide synthesis</keyword>
<dbReference type="Pfam" id="PF02867">
    <property type="entry name" value="Ribonuc_red_lgC"/>
    <property type="match status" value="1"/>
</dbReference>
<proteinExistence type="inferred from homology"/>
<feature type="domain" description="Ribonucleotide reductase large subunit N-terminal" evidence="6">
    <location>
        <begin position="155"/>
        <end position="224"/>
    </location>
</feature>
<protein>
    <recommendedName>
        <fullName evidence="2 4">Ribonucleoside-diphosphate reductase</fullName>
        <ecNumber evidence="2 4">1.17.4.1</ecNumber>
    </recommendedName>
</protein>
<reference evidence="8" key="1">
    <citation type="journal article" date="2023" name="G3 (Bethesda)">
        <title>A reference genome for the long-term kleptoplast-retaining sea slug Elysia crispata morphotype clarki.</title>
        <authorList>
            <person name="Eastman K.E."/>
            <person name="Pendleton A.L."/>
            <person name="Shaikh M.A."/>
            <person name="Suttiyut T."/>
            <person name="Ogas R."/>
            <person name="Tomko P."/>
            <person name="Gavelis G."/>
            <person name="Widhalm J.R."/>
            <person name="Wisecaver J.H."/>
        </authorList>
    </citation>
    <scope>NUCLEOTIDE SEQUENCE</scope>
    <source>
        <strain evidence="8">ECLA1</strain>
    </source>
</reference>
<comment type="caution">
    <text evidence="8">The sequence shown here is derived from an EMBL/GenBank/DDBJ whole genome shotgun (WGS) entry which is preliminary data.</text>
</comment>
<evidence type="ECO:0000256" key="4">
    <source>
        <dbReference type="RuleBase" id="RU003410"/>
    </source>
</evidence>
<comment type="function">
    <text evidence="4">Provides the precursors necessary for DNA synthesis. Catalyzes the biosynthesis of deoxyribonucleotides from the corresponding ribonucleotides.</text>
</comment>